<dbReference type="PANTHER" id="PTHR11070">
    <property type="entry name" value="UVRD / RECB / PCRA DNA HELICASE FAMILY MEMBER"/>
    <property type="match status" value="1"/>
</dbReference>
<keyword evidence="3" id="KW-1185">Reference proteome</keyword>
<dbReference type="RefSeq" id="WP_315997065.1">
    <property type="nucleotide sequence ID" value="NZ_JAWDJT010000002.1"/>
</dbReference>
<evidence type="ECO:0000313" key="3">
    <source>
        <dbReference type="Proteomes" id="UP001250698"/>
    </source>
</evidence>
<comment type="caution">
    <text evidence="2">The sequence shown here is derived from an EMBL/GenBank/DDBJ whole genome shotgun (WGS) entry which is preliminary data.</text>
</comment>
<proteinExistence type="predicted"/>
<evidence type="ECO:0000256" key="1">
    <source>
        <dbReference type="ARBA" id="ARBA00034923"/>
    </source>
</evidence>
<dbReference type="EMBL" id="JAWDJT010000002">
    <property type="protein sequence ID" value="MDU0369573.1"/>
    <property type="molecule type" value="Genomic_DNA"/>
</dbReference>
<dbReference type="InterPro" id="IPR000212">
    <property type="entry name" value="DNA_helicase_UvrD/REP"/>
</dbReference>
<reference evidence="2 3" key="1">
    <citation type="submission" date="2023-10" db="EMBL/GenBank/DDBJ databases">
        <title>Hymenobacter endophyticus sp. nov., an isolate from the leaf tissues of wheat.</title>
        <authorList>
            <person name="Dai Y."/>
        </authorList>
    </citation>
    <scope>NUCLEOTIDE SEQUENCE [LARGE SCALE GENOMIC DNA]</scope>
    <source>
        <strain evidence="2 3">ZK17L-C2</strain>
    </source>
</reference>
<dbReference type="PANTHER" id="PTHR11070:SF2">
    <property type="entry name" value="ATP-DEPENDENT DNA HELICASE SRS2"/>
    <property type="match status" value="1"/>
</dbReference>
<name>A0ABU3TE00_9BACT</name>
<dbReference type="InterPro" id="IPR027417">
    <property type="entry name" value="P-loop_NTPase"/>
</dbReference>
<accession>A0ABU3TE00</accession>
<dbReference type="Gene3D" id="3.40.50.300">
    <property type="entry name" value="P-loop containing nucleotide triphosphate hydrolases"/>
    <property type="match status" value="2"/>
</dbReference>
<gene>
    <name evidence="2" type="ORF">ROI90_04130</name>
</gene>
<dbReference type="SUPFAM" id="SSF52540">
    <property type="entry name" value="P-loop containing nucleoside triphosphate hydrolases"/>
    <property type="match status" value="1"/>
</dbReference>
<sequence>MAKIFPPIAFLTSDACFRLRPTAEELRVMQFLETSIGEEYEVFFRPFLNGLRPSLVLYRPEAGVLIFDLFNRTEYLKKTNPKDKFTTQKYELIKLTATAKDQLTHDHALSKAINGVCLVDASTQEVTTQYKDVRYYSVVAYEDFFRGETLSQLLHSTKIRYDTAFFIEHILQEIRRYLKPSLHRLEEGKPFTPNAKQKELIVSQPGLQRVKGVAGSGKTSTLAHKAVNANLRHKSEVLVVCFNITIQHYIRSKIESVMASFIRSDFHLTHYHDFFKHQALEFMHVKPQIGAWENEAYFEGITDRLPKYATIIVDEAQDYQREWVVILKKYFLQPEGELAVFFDVNQDIYERKSANTFPLPGRPHEMMKSYRLSTGISELCNRFLAAYRADEVEDGGAIEVLPEQASFGFEEFKGGITYSYFPADAAAADLYEHIRSHISTTDTSPDDIAILSTSIEKLRAVEHLFRTKKGENTTRMFESEEEHAVIAKRHLPEKLFDYRMQLRDVRRGYKLRKFDLKTGLMKFSSVHSFKGWEMHTVYLLLDKSEEQVLEDSGATQKAKAELSWQLVYTGLSRARHQINIINVGDRKYHDFFDKEINESKA</sequence>
<dbReference type="Proteomes" id="UP001250698">
    <property type="component" value="Unassembled WGS sequence"/>
</dbReference>
<protein>
    <recommendedName>
        <fullName evidence="1">DNA 3'-5' helicase II</fullName>
    </recommendedName>
</protein>
<organism evidence="2 3">
    <name type="scientific">Hymenobacter endophyticus</name>
    <dbReference type="NCBI Taxonomy" id="3076335"/>
    <lineage>
        <taxon>Bacteria</taxon>
        <taxon>Pseudomonadati</taxon>
        <taxon>Bacteroidota</taxon>
        <taxon>Cytophagia</taxon>
        <taxon>Cytophagales</taxon>
        <taxon>Hymenobacteraceae</taxon>
        <taxon>Hymenobacter</taxon>
    </lineage>
</organism>
<evidence type="ECO:0000313" key="2">
    <source>
        <dbReference type="EMBL" id="MDU0369573.1"/>
    </source>
</evidence>